<evidence type="ECO:0000313" key="3">
    <source>
        <dbReference type="EMBL" id="CAB4588309.1"/>
    </source>
</evidence>
<keyword evidence="1" id="KW-0175">Coiled coil</keyword>
<dbReference type="InterPro" id="IPR041657">
    <property type="entry name" value="HTH_17"/>
</dbReference>
<proteinExistence type="predicted"/>
<protein>
    <submittedName>
        <fullName evidence="3">Unannotated protein</fullName>
    </submittedName>
</protein>
<evidence type="ECO:0000256" key="1">
    <source>
        <dbReference type="SAM" id="Coils"/>
    </source>
</evidence>
<reference evidence="3" key="1">
    <citation type="submission" date="2020-05" db="EMBL/GenBank/DDBJ databases">
        <authorList>
            <person name="Chiriac C."/>
            <person name="Salcher M."/>
            <person name="Ghai R."/>
            <person name="Kavagutti S V."/>
        </authorList>
    </citation>
    <scope>NUCLEOTIDE SEQUENCE</scope>
</reference>
<feature type="domain" description="Helix-turn-helix" evidence="2">
    <location>
        <begin position="16"/>
        <end position="64"/>
    </location>
</feature>
<name>A0A6J6FKR5_9ZZZZ</name>
<gene>
    <name evidence="3" type="ORF">UFOPK1493_03593</name>
</gene>
<organism evidence="3">
    <name type="scientific">freshwater metagenome</name>
    <dbReference type="NCBI Taxonomy" id="449393"/>
    <lineage>
        <taxon>unclassified sequences</taxon>
        <taxon>metagenomes</taxon>
        <taxon>ecological metagenomes</taxon>
    </lineage>
</organism>
<sequence>MTSPPGSIRDTAADPWFTPVEAARLCGVSLDTIRRRIRAGQIPGALRRGEAPFGEWALPRSGLEAAGLYVDAAPSRYVPTIPAAELTELHAEVARWKERAEAAERLVDELRSEIAFNRRVVERLTAPERMVA</sequence>
<accession>A0A6J6FKR5</accession>
<dbReference type="EMBL" id="CAEZSR010000210">
    <property type="protein sequence ID" value="CAB4588309.1"/>
    <property type="molecule type" value="Genomic_DNA"/>
</dbReference>
<dbReference type="Pfam" id="PF12728">
    <property type="entry name" value="HTH_17"/>
    <property type="match status" value="1"/>
</dbReference>
<dbReference type="AlphaFoldDB" id="A0A6J6FKR5"/>
<evidence type="ECO:0000259" key="2">
    <source>
        <dbReference type="Pfam" id="PF12728"/>
    </source>
</evidence>
<feature type="coiled-coil region" evidence="1">
    <location>
        <begin position="86"/>
        <end position="120"/>
    </location>
</feature>